<dbReference type="Proteomes" id="UP000886520">
    <property type="component" value="Chromosome 4"/>
</dbReference>
<keyword evidence="4" id="KW-1185">Reference proteome</keyword>
<feature type="transmembrane region" description="Helical" evidence="2">
    <location>
        <begin position="55"/>
        <end position="73"/>
    </location>
</feature>
<keyword evidence="2" id="KW-0472">Membrane</keyword>
<protein>
    <submittedName>
        <fullName evidence="3">Uncharacterized protein</fullName>
    </submittedName>
</protein>
<gene>
    <name evidence="3" type="ORF">GOP47_0004548</name>
</gene>
<keyword evidence="2" id="KW-1133">Transmembrane helix</keyword>
<dbReference type="EMBL" id="JABFUD020000004">
    <property type="protein sequence ID" value="KAI5081365.1"/>
    <property type="molecule type" value="Genomic_DNA"/>
</dbReference>
<evidence type="ECO:0000313" key="3">
    <source>
        <dbReference type="EMBL" id="KAI5081365.1"/>
    </source>
</evidence>
<sequence length="376" mass="40761">MDLSRCPGLLLSLKIVKESSLSGACFNFVVSVLAQCTHPLSLTLSLSHTHMKSDVLGSLGSLGEVAVFAWSLLEMLITRIFPLLGFLTGHFLLHCFIFVAGISFSRPTAATVRPRRLPRRWVEYEQQQQDPAHGHLQAFKSVASTQYSIDGILNEYELQEQQAPSPEVELGPDVQPLPTAEQQVKETVPPSDVQRDESVNVKLEEHAAHVVEHQKVHSNCIPTSKLDSSIDSSRVERALLEQSIGMPAGTKDPINEGQVEKGEPALADSVLKSGGFIPGCLNGMPSIPEEDEPIGDSQVGESGPLGREDSVGSRPSDGETDAGLKKSGSTRKGSGMKLPRVLPPSLSQIKRTLMQRSRRSWSPASATDFSKATRTN</sequence>
<feature type="transmembrane region" description="Helical" evidence="2">
    <location>
        <begin position="80"/>
        <end position="104"/>
    </location>
</feature>
<proteinExistence type="predicted"/>
<feature type="compositionally biased region" description="Polar residues" evidence="1">
    <location>
        <begin position="360"/>
        <end position="376"/>
    </location>
</feature>
<reference evidence="3" key="1">
    <citation type="submission" date="2021-01" db="EMBL/GenBank/DDBJ databases">
        <title>Adiantum capillus-veneris genome.</title>
        <authorList>
            <person name="Fang Y."/>
            <person name="Liao Q."/>
        </authorList>
    </citation>
    <scope>NUCLEOTIDE SEQUENCE</scope>
    <source>
        <strain evidence="3">H3</strain>
        <tissue evidence="3">Leaf</tissue>
    </source>
</reference>
<keyword evidence="2" id="KW-0812">Transmembrane</keyword>
<organism evidence="3 4">
    <name type="scientific">Adiantum capillus-veneris</name>
    <name type="common">Maidenhair fern</name>
    <dbReference type="NCBI Taxonomy" id="13818"/>
    <lineage>
        <taxon>Eukaryota</taxon>
        <taxon>Viridiplantae</taxon>
        <taxon>Streptophyta</taxon>
        <taxon>Embryophyta</taxon>
        <taxon>Tracheophyta</taxon>
        <taxon>Polypodiopsida</taxon>
        <taxon>Polypodiidae</taxon>
        <taxon>Polypodiales</taxon>
        <taxon>Pteridineae</taxon>
        <taxon>Pteridaceae</taxon>
        <taxon>Vittarioideae</taxon>
        <taxon>Adiantum</taxon>
    </lineage>
</organism>
<evidence type="ECO:0000256" key="1">
    <source>
        <dbReference type="SAM" id="MobiDB-lite"/>
    </source>
</evidence>
<dbReference type="AlphaFoldDB" id="A0A9D4V8G1"/>
<evidence type="ECO:0000313" key="4">
    <source>
        <dbReference type="Proteomes" id="UP000886520"/>
    </source>
</evidence>
<evidence type="ECO:0000256" key="2">
    <source>
        <dbReference type="SAM" id="Phobius"/>
    </source>
</evidence>
<feature type="region of interest" description="Disordered" evidence="1">
    <location>
        <begin position="281"/>
        <end position="376"/>
    </location>
</feature>
<accession>A0A9D4V8G1</accession>
<comment type="caution">
    <text evidence="3">The sequence shown here is derived from an EMBL/GenBank/DDBJ whole genome shotgun (WGS) entry which is preliminary data.</text>
</comment>
<name>A0A9D4V8G1_ADICA</name>